<dbReference type="Pfam" id="PF09407">
    <property type="entry name" value="AbiEi_1"/>
    <property type="match status" value="1"/>
</dbReference>
<keyword evidence="3" id="KW-1185">Reference proteome</keyword>
<name>A0ABX7Q1Z7_9BACT</name>
<evidence type="ECO:0000313" key="3">
    <source>
        <dbReference type="Proteomes" id="UP000663651"/>
    </source>
</evidence>
<dbReference type="Proteomes" id="UP000663651">
    <property type="component" value="Chromosome"/>
</dbReference>
<gene>
    <name evidence="2" type="ORF">JZM60_15115</name>
</gene>
<feature type="domain" description="AbiEi antitoxin C-terminal" evidence="1">
    <location>
        <begin position="66"/>
        <end position="208"/>
    </location>
</feature>
<organism evidence="2 3">
    <name type="scientific">Geobacter benzoatilyticus</name>
    <dbReference type="NCBI Taxonomy" id="2815309"/>
    <lineage>
        <taxon>Bacteria</taxon>
        <taxon>Pseudomonadati</taxon>
        <taxon>Thermodesulfobacteriota</taxon>
        <taxon>Desulfuromonadia</taxon>
        <taxon>Geobacterales</taxon>
        <taxon>Geobacteraceae</taxon>
        <taxon>Geobacter</taxon>
    </lineage>
</organism>
<sequence length="259" mass="28944">MYMKIIDEFAAQGRFCFSFAEMVKRLDASPVAIKSALNRLKKKGVLALPYQEFYVILPPEHRARGCLPPQQFIPDLMEYLGEAYYVGLLSAAEFHGAAHHRPQVFQVVVAKARRPIECGQVRVEFVFRKNAASIPTEPRNTTAGTVKISTPEATAIDLVGYVRRCAGLDNVATVLAELSEKIDVGRLVEVAQHSPIAWVQRLGYLLELLEEHDKADLLADYLKTCHPMPTPLEPGTSIKGAKKNSRWQVFINTDVEPEL</sequence>
<accession>A0ABX7Q1Z7</accession>
<dbReference type="InterPro" id="IPR018547">
    <property type="entry name" value="AbiEi_C"/>
</dbReference>
<dbReference type="EMBL" id="CP071382">
    <property type="protein sequence ID" value="QSV45429.1"/>
    <property type="molecule type" value="Genomic_DNA"/>
</dbReference>
<evidence type="ECO:0000313" key="2">
    <source>
        <dbReference type="EMBL" id="QSV45429.1"/>
    </source>
</evidence>
<reference evidence="2 3" key="1">
    <citation type="submission" date="2021-03" db="EMBL/GenBank/DDBJ databases">
        <title>Geobacter metallireducens gen. nov. sp. nov., a microorganism capable of coupling the complete oxidation of organic compounds to the reduction of iron and other metals.</title>
        <authorList>
            <person name="Li Y."/>
        </authorList>
    </citation>
    <scope>NUCLEOTIDE SEQUENCE [LARGE SCALE GENOMIC DNA]</scope>
    <source>
        <strain evidence="2 3">Jerry-YX</strain>
    </source>
</reference>
<proteinExistence type="predicted"/>
<evidence type="ECO:0000259" key="1">
    <source>
        <dbReference type="Pfam" id="PF09407"/>
    </source>
</evidence>
<protein>
    <submittedName>
        <fullName evidence="2">Type IV toxin-antitoxin system AbiEi family antitoxin</fullName>
    </submittedName>
</protein>